<dbReference type="Pfam" id="PF07715">
    <property type="entry name" value="Plug"/>
    <property type="match status" value="1"/>
</dbReference>
<dbReference type="SUPFAM" id="SSF56935">
    <property type="entry name" value="Porins"/>
    <property type="match status" value="1"/>
</dbReference>
<keyword evidence="14" id="KW-1185">Reference proteome</keyword>
<reference evidence="13" key="1">
    <citation type="submission" date="2018-07" db="EMBL/GenBank/DDBJ databases">
        <title>Genome assembly of strain Ka43.</title>
        <authorList>
            <person name="Kukolya J."/>
            <person name="Nagy I."/>
            <person name="Horvath B."/>
            <person name="Toth A."/>
        </authorList>
    </citation>
    <scope>NUCLEOTIDE SEQUENCE</scope>
    <source>
        <strain evidence="13">KB43</strain>
    </source>
</reference>
<keyword evidence="6 8" id="KW-0472">Membrane</keyword>
<feature type="domain" description="TonB-dependent receptor plug" evidence="12">
    <location>
        <begin position="52"/>
        <end position="150"/>
    </location>
</feature>
<dbReference type="InterPro" id="IPR039426">
    <property type="entry name" value="TonB-dep_rcpt-like"/>
</dbReference>
<feature type="signal peptide" evidence="10">
    <location>
        <begin position="1"/>
        <end position="24"/>
    </location>
</feature>
<dbReference type="EMBL" id="PRDL01000001">
    <property type="protein sequence ID" value="MBE8716561.1"/>
    <property type="molecule type" value="Genomic_DNA"/>
</dbReference>
<evidence type="ECO:0000256" key="6">
    <source>
        <dbReference type="ARBA" id="ARBA00023136"/>
    </source>
</evidence>
<evidence type="ECO:0000256" key="3">
    <source>
        <dbReference type="ARBA" id="ARBA00022452"/>
    </source>
</evidence>
<evidence type="ECO:0000256" key="2">
    <source>
        <dbReference type="ARBA" id="ARBA00022448"/>
    </source>
</evidence>
<evidence type="ECO:0000256" key="8">
    <source>
        <dbReference type="PROSITE-ProRule" id="PRU01360"/>
    </source>
</evidence>
<dbReference type="Pfam" id="PF00593">
    <property type="entry name" value="TonB_dep_Rec_b-barrel"/>
    <property type="match status" value="1"/>
</dbReference>
<keyword evidence="7 8" id="KW-0998">Cell outer membrane</keyword>
<dbReference type="InterPro" id="IPR036942">
    <property type="entry name" value="Beta-barrel_TonB_sf"/>
</dbReference>
<accession>A0A928YSM2</accession>
<dbReference type="InterPro" id="IPR010104">
    <property type="entry name" value="TonB_rcpt_bac"/>
</dbReference>
<feature type="chain" id="PRO_5037779906" evidence="10">
    <location>
        <begin position="25"/>
        <end position="924"/>
    </location>
</feature>
<organism evidence="13 14">
    <name type="scientific">Cellvibrio polysaccharolyticus</name>
    <dbReference type="NCBI Taxonomy" id="2082724"/>
    <lineage>
        <taxon>Bacteria</taxon>
        <taxon>Pseudomonadati</taxon>
        <taxon>Pseudomonadota</taxon>
        <taxon>Gammaproteobacteria</taxon>
        <taxon>Cellvibrionales</taxon>
        <taxon>Cellvibrionaceae</taxon>
        <taxon>Cellvibrio</taxon>
    </lineage>
</organism>
<evidence type="ECO:0000256" key="4">
    <source>
        <dbReference type="ARBA" id="ARBA00022692"/>
    </source>
</evidence>
<proteinExistence type="inferred from homology"/>
<feature type="domain" description="TonB-dependent receptor-like beta-barrel" evidence="11">
    <location>
        <begin position="450"/>
        <end position="890"/>
    </location>
</feature>
<dbReference type="Gene3D" id="2.40.170.20">
    <property type="entry name" value="TonB-dependent receptor, beta-barrel domain"/>
    <property type="match status" value="1"/>
</dbReference>
<dbReference type="InterPro" id="IPR037066">
    <property type="entry name" value="Plug_dom_sf"/>
</dbReference>
<dbReference type="AlphaFoldDB" id="A0A928YSM2"/>
<dbReference type="InterPro" id="IPR000531">
    <property type="entry name" value="Beta-barrel_TonB"/>
</dbReference>
<comment type="caution">
    <text evidence="13">The sequence shown here is derived from an EMBL/GenBank/DDBJ whole genome shotgun (WGS) entry which is preliminary data.</text>
</comment>
<name>A0A928YSM2_9GAMM</name>
<evidence type="ECO:0000259" key="12">
    <source>
        <dbReference type="Pfam" id="PF07715"/>
    </source>
</evidence>
<keyword evidence="10" id="KW-0732">Signal</keyword>
<keyword evidence="4 8" id="KW-0812">Transmembrane</keyword>
<comment type="subcellular location">
    <subcellularLocation>
        <location evidence="1 8">Cell outer membrane</location>
        <topology evidence="1 8">Multi-pass membrane protein</topology>
    </subcellularLocation>
</comment>
<evidence type="ECO:0000259" key="11">
    <source>
        <dbReference type="Pfam" id="PF00593"/>
    </source>
</evidence>
<dbReference type="PANTHER" id="PTHR40980:SF3">
    <property type="entry name" value="TONB-DEPENDENT RECEPTOR-LIKE BETA-BARREL DOMAIN-CONTAINING PROTEIN"/>
    <property type="match status" value="1"/>
</dbReference>
<evidence type="ECO:0000256" key="10">
    <source>
        <dbReference type="SAM" id="SignalP"/>
    </source>
</evidence>
<dbReference type="PROSITE" id="PS52016">
    <property type="entry name" value="TONB_DEPENDENT_REC_3"/>
    <property type="match status" value="1"/>
</dbReference>
<dbReference type="RefSeq" id="WP_193907727.1">
    <property type="nucleotide sequence ID" value="NZ_PRDL01000001.1"/>
</dbReference>
<evidence type="ECO:0000256" key="9">
    <source>
        <dbReference type="RuleBase" id="RU003357"/>
    </source>
</evidence>
<dbReference type="Proteomes" id="UP000652567">
    <property type="component" value="Unassembled WGS sequence"/>
</dbReference>
<protein>
    <submittedName>
        <fullName evidence="13">TonB-dependent receptor</fullName>
    </submittedName>
</protein>
<keyword evidence="13" id="KW-0675">Receptor</keyword>
<dbReference type="Gene3D" id="2.170.130.10">
    <property type="entry name" value="TonB-dependent receptor, plug domain"/>
    <property type="match status" value="1"/>
</dbReference>
<keyword evidence="3 8" id="KW-1134">Transmembrane beta strand</keyword>
<evidence type="ECO:0000256" key="7">
    <source>
        <dbReference type="ARBA" id="ARBA00023237"/>
    </source>
</evidence>
<gene>
    <name evidence="13" type="ORF">C4F51_05090</name>
</gene>
<dbReference type="InterPro" id="IPR012910">
    <property type="entry name" value="Plug_dom"/>
</dbReference>
<keyword evidence="5 9" id="KW-0798">TonB box</keyword>
<sequence>MFSRSVLSASIASVVAISSPSLFAQSNEAAPVEDVLVTGIRASMMEGVDIKRNSFQIVDAIVSEDIGKFPDNNVVEALQRISGVQVTDRGSGETSKVAIRGLDDVTTTINGRTIFTAAARSVSLADIPASLLKQVDVYKTRSASNIESGIAGQLDIKTQRPFDFDDSRVVLAGRAIYQDSADKTDPNISALFTDRWQTGIGEFGALVNLSFAETNYRDQAVTAGAMLPFAAQPVGSYGYLERIFDTNIWQPGLELGLPSAAGSTLDFDGTPGEYLLARDAIFQHDVRGKRERSAANISLQFAPDESSEYLFEVFYNGFRNESSDSGLFGFVDAWHDLENKPAPILYPGTNIVKERIVGDTSLFSSANYADRKTDSWVYALGGKWELSEALTLRSELVYQHSKNDNVTNGLRADTRGDIWVDFKSDGGLPAWKVVEQAAGGDLNYGDVSYQHRDLSDSSRWTMGTFYDNRGKYEGDAFTWTADGHLNLEGNFFKNVEFGLRFDRRTADDSYKNQEAQCSINCSFSYYDGIEHINRKFFDGKSDVPTEWFVPGSHWIGANADILRANYANDNGPLVKPVVERFFSIEEDTYNAYLQTGFETELGGRVLDGQIGFRYSGSQTDMTFFDLAVEGHPRSVDDASTSKVLPSMMLRYHLTDDLVARFAYTETLRRPNFGSLNANTIYRKDTTNIGYGTASGGNPDLKPVESKNIDISLEWYFSPGSSLYGTFFTRDIEGFIVNSRRKTVYENYDYIIDQPGNASNGKLKGLELGLVYFPESLPGILDGFGLQFSYTALDSSQDIPETNSAGEITGVVTRDIFGISDSSYSAVLAYEKEKLGARLSYVWRDDFLNNYEAAMFANPLGIYRKAEKSLDLQISYDVTDNLSITLDGTNLTNEVYQSYYQYPATNNFGSSLYSRTYALGARYSF</sequence>
<comment type="similarity">
    <text evidence="8 9">Belongs to the TonB-dependent receptor family.</text>
</comment>
<evidence type="ECO:0000256" key="5">
    <source>
        <dbReference type="ARBA" id="ARBA00023077"/>
    </source>
</evidence>
<dbReference type="GO" id="GO:0009279">
    <property type="term" value="C:cell outer membrane"/>
    <property type="evidence" value="ECO:0007669"/>
    <property type="project" value="UniProtKB-SubCell"/>
</dbReference>
<dbReference type="NCBIfam" id="TIGR01782">
    <property type="entry name" value="TonB-Xanth-Caul"/>
    <property type="match status" value="1"/>
</dbReference>
<dbReference type="PANTHER" id="PTHR40980">
    <property type="entry name" value="PLUG DOMAIN-CONTAINING PROTEIN"/>
    <property type="match status" value="1"/>
</dbReference>
<evidence type="ECO:0000313" key="14">
    <source>
        <dbReference type="Proteomes" id="UP000652567"/>
    </source>
</evidence>
<keyword evidence="2 8" id="KW-0813">Transport</keyword>
<evidence type="ECO:0000256" key="1">
    <source>
        <dbReference type="ARBA" id="ARBA00004571"/>
    </source>
</evidence>
<evidence type="ECO:0000313" key="13">
    <source>
        <dbReference type="EMBL" id="MBE8716561.1"/>
    </source>
</evidence>